<dbReference type="Gene3D" id="3.40.50.2300">
    <property type="match status" value="1"/>
</dbReference>
<reference evidence="7 8" key="1">
    <citation type="submission" date="2019-10" db="EMBL/GenBank/DDBJ databases">
        <title>Rubrobacter sp nov SCSIO 52915 isolated from a deep-sea sediment in the South China Sea.</title>
        <authorList>
            <person name="Chen R.W."/>
        </authorList>
    </citation>
    <scope>NUCLEOTIDE SEQUENCE [LARGE SCALE GENOMIC DNA]</scope>
    <source>
        <strain evidence="7 8">SCSIO 52915</strain>
    </source>
</reference>
<feature type="domain" description="Response regulatory" evidence="6">
    <location>
        <begin position="3"/>
        <end position="119"/>
    </location>
</feature>
<dbReference type="SMART" id="SM00448">
    <property type="entry name" value="REC"/>
    <property type="match status" value="1"/>
</dbReference>
<dbReference type="RefSeq" id="WP_166397843.1">
    <property type="nucleotide sequence ID" value="NZ_CP045121.1"/>
</dbReference>
<dbReference type="InterPro" id="IPR039420">
    <property type="entry name" value="WalR-like"/>
</dbReference>
<dbReference type="InterPro" id="IPR011006">
    <property type="entry name" value="CheY-like_superfamily"/>
</dbReference>
<dbReference type="SUPFAM" id="SSF52172">
    <property type="entry name" value="CheY-like"/>
    <property type="match status" value="1"/>
</dbReference>
<dbReference type="KEGG" id="rmar:GBA65_18450"/>
<evidence type="ECO:0000256" key="5">
    <source>
        <dbReference type="SAM" id="MobiDB-lite"/>
    </source>
</evidence>
<evidence type="ECO:0000313" key="8">
    <source>
        <dbReference type="Proteomes" id="UP000502706"/>
    </source>
</evidence>
<dbReference type="PANTHER" id="PTHR43214">
    <property type="entry name" value="TWO-COMPONENT RESPONSE REGULATOR"/>
    <property type="match status" value="1"/>
</dbReference>
<feature type="modified residue" description="4-aspartylphosphate" evidence="4">
    <location>
        <position position="54"/>
    </location>
</feature>
<dbReference type="InterPro" id="IPR001789">
    <property type="entry name" value="Sig_transdc_resp-reg_receiver"/>
</dbReference>
<dbReference type="AlphaFoldDB" id="A0A6G8Q118"/>
<evidence type="ECO:0000256" key="3">
    <source>
        <dbReference type="ARBA" id="ARBA00023163"/>
    </source>
</evidence>
<dbReference type="PANTHER" id="PTHR43214:SF24">
    <property type="entry name" value="TRANSCRIPTIONAL REGULATORY PROTEIN NARL-RELATED"/>
    <property type="match status" value="1"/>
</dbReference>
<evidence type="ECO:0000256" key="1">
    <source>
        <dbReference type="ARBA" id="ARBA00023015"/>
    </source>
</evidence>
<dbReference type="Pfam" id="PF00072">
    <property type="entry name" value="Response_reg"/>
    <property type="match status" value="1"/>
</dbReference>
<evidence type="ECO:0000256" key="2">
    <source>
        <dbReference type="ARBA" id="ARBA00023125"/>
    </source>
</evidence>
<keyword evidence="3" id="KW-0804">Transcription</keyword>
<dbReference type="InterPro" id="IPR058245">
    <property type="entry name" value="NreC/VraR/RcsB-like_REC"/>
</dbReference>
<keyword evidence="2" id="KW-0238">DNA-binding</keyword>
<feature type="compositionally biased region" description="Polar residues" evidence="5">
    <location>
        <begin position="134"/>
        <end position="143"/>
    </location>
</feature>
<gene>
    <name evidence="7" type="ORF">GBA65_18450</name>
</gene>
<evidence type="ECO:0000259" key="6">
    <source>
        <dbReference type="PROSITE" id="PS50110"/>
    </source>
</evidence>
<protein>
    <submittedName>
        <fullName evidence="7">Response regulator</fullName>
    </submittedName>
</protein>
<accession>A0A6G8Q118</accession>
<dbReference type="GO" id="GO:0000160">
    <property type="term" value="P:phosphorelay signal transduction system"/>
    <property type="evidence" value="ECO:0007669"/>
    <property type="project" value="InterPro"/>
</dbReference>
<organism evidence="7 8">
    <name type="scientific">Rubrobacter marinus</name>
    <dbReference type="NCBI Taxonomy" id="2653852"/>
    <lineage>
        <taxon>Bacteria</taxon>
        <taxon>Bacillati</taxon>
        <taxon>Actinomycetota</taxon>
        <taxon>Rubrobacteria</taxon>
        <taxon>Rubrobacterales</taxon>
        <taxon>Rubrobacteraceae</taxon>
        <taxon>Rubrobacter</taxon>
    </lineage>
</organism>
<proteinExistence type="predicted"/>
<dbReference type="EMBL" id="CP045121">
    <property type="protein sequence ID" value="QIN80166.1"/>
    <property type="molecule type" value="Genomic_DNA"/>
</dbReference>
<dbReference type="GO" id="GO:0003677">
    <property type="term" value="F:DNA binding"/>
    <property type="evidence" value="ECO:0007669"/>
    <property type="project" value="UniProtKB-KW"/>
</dbReference>
<dbReference type="Proteomes" id="UP000502706">
    <property type="component" value="Chromosome"/>
</dbReference>
<evidence type="ECO:0000313" key="7">
    <source>
        <dbReference type="EMBL" id="QIN80166.1"/>
    </source>
</evidence>
<keyword evidence="4" id="KW-0597">Phosphoprotein</keyword>
<evidence type="ECO:0000256" key="4">
    <source>
        <dbReference type="PROSITE-ProRule" id="PRU00169"/>
    </source>
</evidence>
<name>A0A6G8Q118_9ACTN</name>
<feature type="region of interest" description="Disordered" evidence="5">
    <location>
        <begin position="124"/>
        <end position="143"/>
    </location>
</feature>
<sequence length="143" mass="15655">MALILFLEYHCAFRQAAAYLLNREPDLEVVAQASSVAEGRERMAEGRVDSAIVDVPLPDGGACEFVKELREADPPVPVLVLTHLEGREEHGRYLASGASEVLSKEASYAEVLAAARRLGRRARKRARAGALRPRSTQESILSE</sequence>
<keyword evidence="8" id="KW-1185">Reference proteome</keyword>
<keyword evidence="1" id="KW-0805">Transcription regulation</keyword>
<dbReference type="CDD" id="cd17535">
    <property type="entry name" value="REC_NarL-like"/>
    <property type="match status" value="1"/>
</dbReference>
<dbReference type="PROSITE" id="PS50110">
    <property type="entry name" value="RESPONSE_REGULATORY"/>
    <property type="match status" value="1"/>
</dbReference>